<comment type="caution">
    <text evidence="1">The sequence shown here is derived from an EMBL/GenBank/DDBJ whole genome shotgun (WGS) entry which is preliminary data.</text>
</comment>
<protein>
    <submittedName>
        <fullName evidence="1">Uncharacterized protein</fullName>
    </submittedName>
</protein>
<gene>
    <name evidence="1" type="ORF">NUW58_g129</name>
</gene>
<organism evidence="1 2">
    <name type="scientific">Xylaria curta</name>
    <dbReference type="NCBI Taxonomy" id="42375"/>
    <lineage>
        <taxon>Eukaryota</taxon>
        <taxon>Fungi</taxon>
        <taxon>Dikarya</taxon>
        <taxon>Ascomycota</taxon>
        <taxon>Pezizomycotina</taxon>
        <taxon>Sordariomycetes</taxon>
        <taxon>Xylariomycetidae</taxon>
        <taxon>Xylariales</taxon>
        <taxon>Xylariaceae</taxon>
        <taxon>Xylaria</taxon>
    </lineage>
</organism>
<sequence length="951" mass="108798">MDPITAIGLISLVISLAEQVCTILQLVCVVRDAPNSLVEVLNDTANHLLLLKSVQDIIENDEHNVIHFANLTTPNGPLQLAKKAIEELLSIVSGDEHSQLGNIAVARRFINFTLKDIAWPRKERRVRELHQELERHKASINMGLSCALTTITVELAAHIDSRTEEIQGELRQVNDTISSMERRGILDYCLPSDGGMLNFHNERRALQEPETCNWISREVAFRKWLEPSGPVDNMTRFICVHGIPGAGKTVLASSLVERTAFKCKSRGYAYYYCLYSRNQDETVPFLKWVLRQLCKQKDNLIPRLLKRAYETEEALSVENLLTCLEHVSQADEHRVYIIIDAVDESKPRENLMKVLSRIGTEERFWKVSLIFTSREESDIMGPINQLGSACVCISMSNNNVREDIKRYVHAQLTTSSVFTRWGDPAFIEEVETTLTQKATGMFRWAVCQLDVLKRKINREEVRCALKTLPHDIFSTYERILTEIPKFQQEFAKTALALICSDTAEIPSAEVLVTACLFNVPLNEIGRPPPSVFPRDNERMNPSFRRCSLAHYTVREYLFSRNVAEGPAKFFALSDSVVSDTDLKVIFTGVRNFGINTGQPGRGRNYLLTRYEEYCLKMTEIALKYRRNDIQRNDEIMEKVTDSLTPRLPHFSYLEQARMFKTTIRLEFQSWFKLCSLRPTQLFDCTSVLLNLAILRWPDLANRYLNSPKFRYLSREEKRKIWNATFKLGDRTETILGYCLRERYLNLLRVFVSHGASFEHEPEALYTAMKAFEDNERRAHEALTLLLRAGANPNPTPIPSEGTENHVMGRGFAFTPLQFAIYQLAYDWIELLLDEGADVNKIGTVGGIFPLDFDDFEFDDTDSALQGTFQQTALELCFNSNPPWIKDFPQNGEETRENIANLLKRYGAEEPRHEEGDAMVIDNHSGVMEPINRKMNSEDSAGHHDPLHDETT</sequence>
<reference evidence="1" key="1">
    <citation type="submission" date="2022-10" db="EMBL/GenBank/DDBJ databases">
        <title>Genome Sequence of Xylaria curta.</title>
        <authorList>
            <person name="Buettner E."/>
        </authorList>
    </citation>
    <scope>NUCLEOTIDE SEQUENCE</scope>
    <source>
        <strain evidence="1">Babe10</strain>
    </source>
</reference>
<name>A0ACC1PRJ2_9PEZI</name>
<dbReference type="EMBL" id="JAPDGR010000009">
    <property type="protein sequence ID" value="KAJ2999055.1"/>
    <property type="molecule type" value="Genomic_DNA"/>
</dbReference>
<keyword evidence="2" id="KW-1185">Reference proteome</keyword>
<accession>A0ACC1PRJ2</accession>
<evidence type="ECO:0000313" key="1">
    <source>
        <dbReference type="EMBL" id="KAJ2999055.1"/>
    </source>
</evidence>
<evidence type="ECO:0000313" key="2">
    <source>
        <dbReference type="Proteomes" id="UP001143856"/>
    </source>
</evidence>
<dbReference type="Proteomes" id="UP001143856">
    <property type="component" value="Unassembled WGS sequence"/>
</dbReference>
<proteinExistence type="predicted"/>